<dbReference type="CDD" id="cd16145">
    <property type="entry name" value="ARS_like"/>
    <property type="match status" value="1"/>
</dbReference>
<organism evidence="4 5">
    <name type="scientific">Draconibacterium sediminis</name>
    <dbReference type="NCBI Taxonomy" id="1544798"/>
    <lineage>
        <taxon>Bacteria</taxon>
        <taxon>Pseudomonadati</taxon>
        <taxon>Bacteroidota</taxon>
        <taxon>Bacteroidia</taxon>
        <taxon>Marinilabiliales</taxon>
        <taxon>Prolixibacteraceae</taxon>
        <taxon>Draconibacterium</taxon>
    </lineage>
</organism>
<dbReference type="OrthoDB" id="9765065at2"/>
<dbReference type="PROSITE" id="PS00523">
    <property type="entry name" value="SULFATASE_1"/>
    <property type="match status" value="1"/>
</dbReference>
<dbReference type="Gene3D" id="3.30.1120.10">
    <property type="match status" value="1"/>
</dbReference>
<dbReference type="InterPro" id="IPR000917">
    <property type="entry name" value="Sulfatase_N"/>
</dbReference>
<protein>
    <submittedName>
        <fullName evidence="4">Arylsulfatase</fullName>
    </submittedName>
</protein>
<accession>A0A0D8JF63</accession>
<comment type="similarity">
    <text evidence="1">Belongs to the sulfatase family.</text>
</comment>
<name>A0A0D8JF63_9BACT</name>
<gene>
    <name evidence="4" type="ORF">LH29_08225</name>
</gene>
<dbReference type="InterPro" id="IPR024607">
    <property type="entry name" value="Sulfatase_CS"/>
</dbReference>
<comment type="caution">
    <text evidence="4">The sequence shown here is derived from an EMBL/GenBank/DDBJ whole genome shotgun (WGS) entry which is preliminary data.</text>
</comment>
<reference evidence="4 5" key="1">
    <citation type="submission" date="2014-09" db="EMBL/GenBank/DDBJ databases">
        <title>Draft Genome Sequence of Draconibacterium sp. JN14CK-3.</title>
        <authorList>
            <person name="Dong C."/>
            <person name="Lai Q."/>
            <person name="Shao Z."/>
        </authorList>
    </citation>
    <scope>NUCLEOTIDE SEQUENCE [LARGE SCALE GENOMIC DNA]</scope>
    <source>
        <strain evidence="4 5">JN14CK-3</strain>
    </source>
</reference>
<dbReference type="SUPFAM" id="SSF53649">
    <property type="entry name" value="Alkaline phosphatase-like"/>
    <property type="match status" value="1"/>
</dbReference>
<dbReference type="Pfam" id="PF00884">
    <property type="entry name" value="Sulfatase"/>
    <property type="match status" value="1"/>
</dbReference>
<dbReference type="PROSITE" id="PS51257">
    <property type="entry name" value="PROKAR_LIPOPROTEIN"/>
    <property type="match status" value="1"/>
</dbReference>
<dbReference type="PANTHER" id="PTHR43751:SF3">
    <property type="entry name" value="SULFATASE N-TERMINAL DOMAIN-CONTAINING PROTEIN"/>
    <property type="match status" value="1"/>
</dbReference>
<evidence type="ECO:0000313" key="4">
    <source>
        <dbReference type="EMBL" id="KJF45349.1"/>
    </source>
</evidence>
<dbReference type="RefSeq" id="WP_045027467.1">
    <property type="nucleotide sequence ID" value="NZ_JRHC01000001.1"/>
</dbReference>
<evidence type="ECO:0000313" key="5">
    <source>
        <dbReference type="Proteomes" id="UP000032544"/>
    </source>
</evidence>
<proteinExistence type="inferred from homology"/>
<dbReference type="GO" id="GO:0016787">
    <property type="term" value="F:hydrolase activity"/>
    <property type="evidence" value="ECO:0007669"/>
    <property type="project" value="UniProtKB-KW"/>
</dbReference>
<feature type="domain" description="Sulfatase N-terminal" evidence="3">
    <location>
        <begin position="37"/>
        <end position="381"/>
    </location>
</feature>
<dbReference type="STRING" id="1544798.LH29_08225"/>
<evidence type="ECO:0000256" key="2">
    <source>
        <dbReference type="ARBA" id="ARBA00022801"/>
    </source>
</evidence>
<keyword evidence="5" id="KW-1185">Reference proteome</keyword>
<dbReference type="InterPro" id="IPR052701">
    <property type="entry name" value="GAG_Ulvan_Degrading_Sulfatases"/>
</dbReference>
<dbReference type="InterPro" id="IPR017850">
    <property type="entry name" value="Alkaline_phosphatase_core_sf"/>
</dbReference>
<dbReference type="Gene3D" id="3.40.720.10">
    <property type="entry name" value="Alkaline Phosphatase, subunit A"/>
    <property type="match status" value="1"/>
</dbReference>
<dbReference type="PANTHER" id="PTHR43751">
    <property type="entry name" value="SULFATASE"/>
    <property type="match status" value="1"/>
</dbReference>
<dbReference type="Proteomes" id="UP000032544">
    <property type="component" value="Unassembled WGS sequence"/>
</dbReference>
<evidence type="ECO:0000256" key="1">
    <source>
        <dbReference type="ARBA" id="ARBA00008779"/>
    </source>
</evidence>
<dbReference type="EMBL" id="JRHC01000001">
    <property type="protein sequence ID" value="KJF45349.1"/>
    <property type="molecule type" value="Genomic_DNA"/>
</dbReference>
<evidence type="ECO:0000259" key="3">
    <source>
        <dbReference type="Pfam" id="PF00884"/>
    </source>
</evidence>
<dbReference type="PATRIC" id="fig|1544798.3.peg.1649"/>
<sequence length="492" mass="54588">MMNFGKIIPVFMAAILLAACQPTGKTADSKTVNKETPNIIYILADDLGYGDLGCYQQKIIKTPHIDQLAQNGMKFTQHYCGSSVCAPSRSSLLTGQDTGHTPIRGNKEVQPEGQAPLPAESVTIAELLKNAGYITGAFGKWGLGYPGSEGDPNHQGFDEFFGYNCQRMAHRYYPEYIWHNQEKIYLEGNGWKNTVSYAQDVIQEATLEFIENNKDTAFFAFIPYILPHAELISPDDSLLQQYSGEFSEIAFEGSKGADYGDSLVIWKYCSQRQPRATFASMVSRLDVYVGQVVEKLNQLGLAENTIIMFASDNGPHQEGGADPDFFDSNGELRGYKRDLYEGGIRTPFIVSWPGKIEAGSVSDHISAFWDVMPTVAELAGVTVNVSTNGISFLPELLADTANQPKHEYLYWEFHERGGRKAVRMGDWKGVQYNLAGKKSPEIQLFNLAKDIGEQENLASQYPDIVEKISDIMNGARISSDDFNFSMNTLNGN</sequence>
<dbReference type="AlphaFoldDB" id="A0A0D8JF63"/>
<keyword evidence="2" id="KW-0378">Hydrolase</keyword>